<dbReference type="HOGENOM" id="CLU_2445494_0_0_1"/>
<dbReference type="EnsemblProtists" id="HpaT807042">
    <property type="protein sequence ID" value="HpaP807042"/>
    <property type="gene ID" value="HpaG807042"/>
</dbReference>
<reference evidence="2" key="1">
    <citation type="journal article" date="2010" name="Science">
        <title>Signatures of adaptation to obligate biotrophy in the Hyaloperonospora arabidopsidis genome.</title>
        <authorList>
            <person name="Baxter L."/>
            <person name="Tripathy S."/>
            <person name="Ishaque N."/>
            <person name="Boot N."/>
            <person name="Cabral A."/>
            <person name="Kemen E."/>
            <person name="Thines M."/>
            <person name="Ah-Fong A."/>
            <person name="Anderson R."/>
            <person name="Badejoko W."/>
            <person name="Bittner-Eddy P."/>
            <person name="Boore J.L."/>
            <person name="Chibucos M.C."/>
            <person name="Coates M."/>
            <person name="Dehal P."/>
            <person name="Delehaunty K."/>
            <person name="Dong S."/>
            <person name="Downton P."/>
            <person name="Dumas B."/>
            <person name="Fabro G."/>
            <person name="Fronick C."/>
            <person name="Fuerstenberg S.I."/>
            <person name="Fulton L."/>
            <person name="Gaulin E."/>
            <person name="Govers F."/>
            <person name="Hughes L."/>
            <person name="Humphray S."/>
            <person name="Jiang R.H."/>
            <person name="Judelson H."/>
            <person name="Kamoun S."/>
            <person name="Kyung K."/>
            <person name="Meijer H."/>
            <person name="Minx P."/>
            <person name="Morris P."/>
            <person name="Nelson J."/>
            <person name="Phuntumart V."/>
            <person name="Qutob D."/>
            <person name="Rehmany A."/>
            <person name="Rougon-Cardoso A."/>
            <person name="Ryden P."/>
            <person name="Torto-Alalibo T."/>
            <person name="Studholme D."/>
            <person name="Wang Y."/>
            <person name="Win J."/>
            <person name="Wood J."/>
            <person name="Clifton S.W."/>
            <person name="Rogers J."/>
            <person name="Van den Ackerveken G."/>
            <person name="Jones J.D."/>
            <person name="McDowell J.M."/>
            <person name="Beynon J."/>
            <person name="Tyler B.M."/>
        </authorList>
    </citation>
    <scope>NUCLEOTIDE SEQUENCE [LARGE SCALE GENOMIC DNA]</scope>
    <source>
        <strain evidence="2">Emoy2</strain>
    </source>
</reference>
<reference evidence="1" key="2">
    <citation type="submission" date="2015-06" db="UniProtKB">
        <authorList>
            <consortium name="EnsemblProtists"/>
        </authorList>
    </citation>
    <scope>IDENTIFICATION</scope>
    <source>
        <strain evidence="1">Emoy2</strain>
    </source>
</reference>
<keyword evidence="2" id="KW-1185">Reference proteome</keyword>
<organism evidence="1 2">
    <name type="scientific">Hyaloperonospora arabidopsidis (strain Emoy2)</name>
    <name type="common">Downy mildew agent</name>
    <name type="synonym">Peronospora arabidopsidis</name>
    <dbReference type="NCBI Taxonomy" id="559515"/>
    <lineage>
        <taxon>Eukaryota</taxon>
        <taxon>Sar</taxon>
        <taxon>Stramenopiles</taxon>
        <taxon>Oomycota</taxon>
        <taxon>Peronosporomycetes</taxon>
        <taxon>Peronosporales</taxon>
        <taxon>Peronosporaceae</taxon>
        <taxon>Hyaloperonospora</taxon>
    </lineage>
</organism>
<evidence type="ECO:0000313" key="1">
    <source>
        <dbReference type="EnsemblProtists" id="HpaP807042"/>
    </source>
</evidence>
<evidence type="ECO:0000313" key="2">
    <source>
        <dbReference type="Proteomes" id="UP000011713"/>
    </source>
</evidence>
<sequence>MNWITSIKGRAPELAPLPYDLFMDARVRPSCQFTSAISVAIRPETDQLHCSSHALLFSLSFPHIVHTQLTANHQMNTGRSHFAPIASSST</sequence>
<dbReference type="Proteomes" id="UP000011713">
    <property type="component" value="Unassembled WGS sequence"/>
</dbReference>
<protein>
    <submittedName>
        <fullName evidence="1">Uncharacterized protein</fullName>
    </submittedName>
</protein>
<proteinExistence type="predicted"/>
<name>M4BKV9_HYAAE</name>
<accession>M4BKV9</accession>
<dbReference type="AlphaFoldDB" id="M4BKV9"/>
<dbReference type="EMBL" id="JH598362">
    <property type="status" value="NOT_ANNOTATED_CDS"/>
    <property type="molecule type" value="Genomic_DNA"/>
</dbReference>
<dbReference type="VEuPathDB" id="FungiDB:HpaG807042"/>
<dbReference type="InParanoid" id="M4BKV9"/>